<proteinExistence type="predicted"/>
<organism evidence="1 2">
    <name type="scientific">Adonisia turfae CCMR0082</name>
    <dbReference type="NCBI Taxonomy" id="2304604"/>
    <lineage>
        <taxon>Bacteria</taxon>
        <taxon>Bacillati</taxon>
        <taxon>Cyanobacteriota</taxon>
        <taxon>Adonisia</taxon>
        <taxon>Adonisia turfae</taxon>
    </lineage>
</organism>
<comment type="caution">
    <text evidence="1">The sequence shown here is derived from an EMBL/GenBank/DDBJ whole genome shotgun (WGS) entry which is preliminary data.</text>
</comment>
<dbReference type="EMBL" id="QZCE01000002">
    <property type="protein sequence ID" value="NEZ67788.1"/>
    <property type="molecule type" value="Genomic_DNA"/>
</dbReference>
<evidence type="ECO:0000313" key="2">
    <source>
        <dbReference type="Proteomes" id="UP000473574"/>
    </source>
</evidence>
<protein>
    <submittedName>
        <fullName evidence="1">Uncharacterized protein</fullName>
    </submittedName>
</protein>
<name>A0A6M0SGS7_9CYAN</name>
<dbReference type="AlphaFoldDB" id="A0A6M0SGS7"/>
<accession>A0A6M0SGS7</accession>
<dbReference type="Proteomes" id="UP000473574">
    <property type="component" value="Unassembled WGS sequence"/>
</dbReference>
<reference evidence="1 2" key="1">
    <citation type="journal article" date="2020" name="Microb. Ecol.">
        <title>Ecogenomics of the Marine Benthic Filamentous Cyanobacterium Adonisia.</title>
        <authorList>
            <person name="Walter J.M."/>
            <person name="Coutinho F.H."/>
            <person name="Leomil L."/>
            <person name="Hargreaves P.I."/>
            <person name="Campeao M.E."/>
            <person name="Vieira V.V."/>
            <person name="Silva B.S."/>
            <person name="Fistarol G.O."/>
            <person name="Salomon P.S."/>
            <person name="Sawabe T."/>
            <person name="Mino S."/>
            <person name="Hosokawa M."/>
            <person name="Miyashita H."/>
            <person name="Maruyama F."/>
            <person name="van Verk M.C."/>
            <person name="Dutilh B.E."/>
            <person name="Thompson C.C."/>
            <person name="Thompson F.L."/>
        </authorList>
    </citation>
    <scope>NUCLEOTIDE SEQUENCE [LARGE SCALE GENOMIC DNA]</scope>
    <source>
        <strain evidence="1 2">CCMR0082</strain>
    </source>
</reference>
<sequence length="182" mass="20760">MFFSTDKDNLPRIGELICIRGSDKHDLPYRVTDRMIEKESGQVYVDLIDIATGQKMPRCKVEPFSFWPAQGDTVLIIMGPYLDWLAEQIGVAKKSGKRNRIKQIENRFRACEAASKTTDQLCQEHILELVEGEIGAVKRKGGDLFKCPLRCLAVLKKADRRSDSRFDQLERAKQMNLLEEAA</sequence>
<evidence type="ECO:0000313" key="1">
    <source>
        <dbReference type="EMBL" id="NEZ67788.1"/>
    </source>
</evidence>
<dbReference type="RefSeq" id="WP_250565210.1">
    <property type="nucleotide sequence ID" value="NZ_QZCE01000002.1"/>
</dbReference>
<gene>
    <name evidence="1" type="ORF">D0962_34385</name>
</gene>